<evidence type="ECO:0000256" key="1">
    <source>
        <dbReference type="SAM" id="SignalP"/>
    </source>
</evidence>
<feature type="chain" id="PRO_5001801367" evidence="1">
    <location>
        <begin position="26"/>
        <end position="177"/>
    </location>
</feature>
<dbReference type="EMBL" id="JPRL01000001">
    <property type="protein sequence ID" value="KFF04628.1"/>
    <property type="molecule type" value="Genomic_DNA"/>
</dbReference>
<comment type="caution">
    <text evidence="2">The sequence shown here is derived from an EMBL/GenBank/DDBJ whole genome shotgun (WGS) entry which is preliminary data.</text>
</comment>
<protein>
    <submittedName>
        <fullName evidence="2">Uncharacterized protein</fullName>
    </submittedName>
</protein>
<feature type="signal peptide" evidence="1">
    <location>
        <begin position="1"/>
        <end position="25"/>
    </location>
</feature>
<reference evidence="2 3" key="1">
    <citation type="submission" date="2014-07" db="EMBL/GenBank/DDBJ databases">
        <title>Genome of Flavobacterium reichenbachii LMG 25512.</title>
        <authorList>
            <person name="Stropko S.J."/>
            <person name="Pipes S.E."/>
            <person name="Newman J.D."/>
        </authorList>
    </citation>
    <scope>NUCLEOTIDE SEQUENCE [LARGE SCALE GENOMIC DNA]</scope>
    <source>
        <strain evidence="2 3">LMG 25512</strain>
    </source>
</reference>
<evidence type="ECO:0000313" key="3">
    <source>
        <dbReference type="Proteomes" id="UP000028715"/>
    </source>
</evidence>
<dbReference type="Proteomes" id="UP000028715">
    <property type="component" value="Unassembled WGS sequence"/>
</dbReference>
<gene>
    <name evidence="2" type="ORF">IW19_03365</name>
</gene>
<accession>A0A085ZJL4</accession>
<keyword evidence="3" id="KW-1185">Reference proteome</keyword>
<dbReference type="RefSeq" id="WP_035681149.1">
    <property type="nucleotide sequence ID" value="NZ_JPRL01000001.1"/>
</dbReference>
<proteinExistence type="predicted"/>
<keyword evidence="1" id="KW-0732">Signal</keyword>
<dbReference type="OrthoDB" id="9978218at2"/>
<sequence length="177" mass="20910">MKTQFKLKNTTILSFLLLLPFFAWSQIDSVNIGGTHYCSRSILDIIKRNKKNVLFFMPENFTSDSIHYNIDSSYVFINKRKYVQKVYSSKKIRFKTLNPLDKQKEFYVENLVNNKKGQLEFTEIYDLVFSGAKLKNNKLDVLLFRAKFDGYEQNFSLKFVENGLILNADHPEYRKCD</sequence>
<dbReference type="STRING" id="362418.IW19_03365"/>
<dbReference type="AlphaFoldDB" id="A0A085ZJL4"/>
<name>A0A085ZJL4_9FLAO</name>
<evidence type="ECO:0000313" key="2">
    <source>
        <dbReference type="EMBL" id="KFF04628.1"/>
    </source>
</evidence>
<organism evidence="2 3">
    <name type="scientific">Flavobacterium reichenbachii</name>
    <dbReference type="NCBI Taxonomy" id="362418"/>
    <lineage>
        <taxon>Bacteria</taxon>
        <taxon>Pseudomonadati</taxon>
        <taxon>Bacteroidota</taxon>
        <taxon>Flavobacteriia</taxon>
        <taxon>Flavobacteriales</taxon>
        <taxon>Flavobacteriaceae</taxon>
        <taxon>Flavobacterium</taxon>
    </lineage>
</organism>